<dbReference type="Proteomes" id="UP000219338">
    <property type="component" value="Unassembled WGS sequence"/>
</dbReference>
<name>A0A284REE5_ARMOS</name>
<proteinExistence type="predicted"/>
<dbReference type="AlphaFoldDB" id="A0A284REE5"/>
<accession>A0A284REE5</accession>
<sequence>MGSLTMFKGAMNTSTSDCPDPRKFQLEAKLDQESFIAQRAYNISASIYTSEHSSQHATALKKSCVLAQWLTLFSSCSSCVWSVNVEIYVGAECVGILYKTAELSIGLVHSLSLDINIRSSCDLEVPLLTYLCLSASAYIDGIHCQSMQKPQITAYSLKVLLWFQPCTHDQGFDGDNHGPQPHLPQRWSLLWCFEIQEWSCMMEESQGCA</sequence>
<protein>
    <submittedName>
        <fullName evidence="1">Uncharacterized protein</fullName>
    </submittedName>
</protein>
<reference evidence="2" key="1">
    <citation type="journal article" date="2017" name="Nat. Ecol. Evol.">
        <title>Genome expansion and lineage-specific genetic innovations in the forest pathogenic fungi Armillaria.</title>
        <authorList>
            <person name="Sipos G."/>
            <person name="Prasanna A.N."/>
            <person name="Walter M.C."/>
            <person name="O'Connor E."/>
            <person name="Balint B."/>
            <person name="Krizsan K."/>
            <person name="Kiss B."/>
            <person name="Hess J."/>
            <person name="Varga T."/>
            <person name="Slot J."/>
            <person name="Riley R."/>
            <person name="Boka B."/>
            <person name="Rigling D."/>
            <person name="Barry K."/>
            <person name="Lee J."/>
            <person name="Mihaltcheva S."/>
            <person name="LaButti K."/>
            <person name="Lipzen A."/>
            <person name="Waldron R."/>
            <person name="Moloney N.M."/>
            <person name="Sperisen C."/>
            <person name="Kredics L."/>
            <person name="Vagvoelgyi C."/>
            <person name="Patrignani A."/>
            <person name="Fitzpatrick D."/>
            <person name="Nagy I."/>
            <person name="Doyle S."/>
            <person name="Anderson J.B."/>
            <person name="Grigoriev I.V."/>
            <person name="Gueldener U."/>
            <person name="Muensterkoetter M."/>
            <person name="Nagy L.G."/>
        </authorList>
    </citation>
    <scope>NUCLEOTIDE SEQUENCE [LARGE SCALE GENOMIC DNA]</scope>
    <source>
        <strain evidence="2">C18/9</strain>
    </source>
</reference>
<gene>
    <name evidence="1" type="ORF">ARMOST_10441</name>
</gene>
<evidence type="ECO:0000313" key="1">
    <source>
        <dbReference type="EMBL" id="SJL07098.1"/>
    </source>
</evidence>
<dbReference type="EMBL" id="FUEG01000007">
    <property type="protein sequence ID" value="SJL07098.1"/>
    <property type="molecule type" value="Genomic_DNA"/>
</dbReference>
<evidence type="ECO:0000313" key="2">
    <source>
        <dbReference type="Proteomes" id="UP000219338"/>
    </source>
</evidence>
<organism evidence="1 2">
    <name type="scientific">Armillaria ostoyae</name>
    <name type="common">Armillaria root rot fungus</name>
    <dbReference type="NCBI Taxonomy" id="47428"/>
    <lineage>
        <taxon>Eukaryota</taxon>
        <taxon>Fungi</taxon>
        <taxon>Dikarya</taxon>
        <taxon>Basidiomycota</taxon>
        <taxon>Agaricomycotina</taxon>
        <taxon>Agaricomycetes</taxon>
        <taxon>Agaricomycetidae</taxon>
        <taxon>Agaricales</taxon>
        <taxon>Marasmiineae</taxon>
        <taxon>Physalacriaceae</taxon>
        <taxon>Armillaria</taxon>
    </lineage>
</organism>
<keyword evidence="2" id="KW-1185">Reference proteome</keyword>